<feature type="region of interest" description="Disordered" evidence="1">
    <location>
        <begin position="75"/>
        <end position="97"/>
    </location>
</feature>
<sequence length="97" mass="10763">MVSTTRALGNWPSFRPNSPIRNEFLVASSEHRSISLQGDRDVNGADRADASKQTANRLRWTNGRSLIAAAFKPDPTSIPRNYSGHRSPSLRYNALPL</sequence>
<evidence type="ECO:0000256" key="1">
    <source>
        <dbReference type="SAM" id="MobiDB-lite"/>
    </source>
</evidence>
<organism evidence="2 3">
    <name type="scientific">Caerostris darwini</name>
    <dbReference type="NCBI Taxonomy" id="1538125"/>
    <lineage>
        <taxon>Eukaryota</taxon>
        <taxon>Metazoa</taxon>
        <taxon>Ecdysozoa</taxon>
        <taxon>Arthropoda</taxon>
        <taxon>Chelicerata</taxon>
        <taxon>Arachnida</taxon>
        <taxon>Araneae</taxon>
        <taxon>Araneomorphae</taxon>
        <taxon>Entelegynae</taxon>
        <taxon>Araneoidea</taxon>
        <taxon>Araneidae</taxon>
        <taxon>Caerostris</taxon>
    </lineage>
</organism>
<protein>
    <submittedName>
        <fullName evidence="2">Uncharacterized protein</fullName>
    </submittedName>
</protein>
<keyword evidence="3" id="KW-1185">Reference proteome</keyword>
<dbReference type="EMBL" id="BPLQ01009159">
    <property type="protein sequence ID" value="GIY42172.1"/>
    <property type="molecule type" value="Genomic_DNA"/>
</dbReference>
<dbReference type="Proteomes" id="UP001054837">
    <property type="component" value="Unassembled WGS sequence"/>
</dbReference>
<gene>
    <name evidence="2" type="ORF">CDAR_589311</name>
</gene>
<accession>A0AAV4T9R5</accession>
<dbReference type="AlphaFoldDB" id="A0AAV4T9R5"/>
<evidence type="ECO:0000313" key="2">
    <source>
        <dbReference type="EMBL" id="GIY42172.1"/>
    </source>
</evidence>
<comment type="caution">
    <text evidence="2">The sequence shown here is derived from an EMBL/GenBank/DDBJ whole genome shotgun (WGS) entry which is preliminary data.</text>
</comment>
<proteinExistence type="predicted"/>
<evidence type="ECO:0000313" key="3">
    <source>
        <dbReference type="Proteomes" id="UP001054837"/>
    </source>
</evidence>
<name>A0AAV4T9R5_9ARAC</name>
<reference evidence="2 3" key="1">
    <citation type="submission" date="2021-06" db="EMBL/GenBank/DDBJ databases">
        <title>Caerostris darwini draft genome.</title>
        <authorList>
            <person name="Kono N."/>
            <person name="Arakawa K."/>
        </authorList>
    </citation>
    <scope>NUCLEOTIDE SEQUENCE [LARGE SCALE GENOMIC DNA]</scope>
</reference>